<comment type="caution">
    <text evidence="1">The sequence shown here is derived from an EMBL/GenBank/DDBJ whole genome shotgun (WGS) entry which is preliminary data.</text>
</comment>
<dbReference type="AlphaFoldDB" id="A0A6A8LVF6"/>
<evidence type="ECO:0000313" key="1">
    <source>
        <dbReference type="EMBL" id="MSE06200.1"/>
    </source>
</evidence>
<organism evidence="1 2">
    <name type="scientific">Ligilactobacillus salivarius</name>
    <dbReference type="NCBI Taxonomy" id="1624"/>
    <lineage>
        <taxon>Bacteria</taxon>
        <taxon>Bacillati</taxon>
        <taxon>Bacillota</taxon>
        <taxon>Bacilli</taxon>
        <taxon>Lactobacillales</taxon>
        <taxon>Lactobacillaceae</taxon>
        <taxon>Ligilactobacillus</taxon>
    </lineage>
</organism>
<reference evidence="1 2" key="1">
    <citation type="submission" date="2019-11" db="EMBL/GenBank/DDBJ databases">
        <title>Draft Genome Sequence of Plant Growth-Promoting Rhizosphere-Associated Bacteria.</title>
        <authorList>
            <person name="Vasilyev I.Y."/>
            <person name="Radchenko V."/>
            <person name="Ilnitskaya E.V."/>
        </authorList>
    </citation>
    <scope>NUCLEOTIDE SEQUENCE [LARGE SCALE GENOMIC DNA]</scope>
    <source>
        <strain evidence="1 2">VRA_1sq_f</strain>
    </source>
</reference>
<name>A0A6A8LVF6_9LACO</name>
<dbReference type="Proteomes" id="UP000437575">
    <property type="component" value="Unassembled WGS sequence"/>
</dbReference>
<proteinExistence type="predicted"/>
<accession>A0A6A8LVF6</accession>
<gene>
    <name evidence="1" type="ORF">GKC34_10545</name>
</gene>
<protein>
    <submittedName>
        <fullName evidence="1">Phosphoribosylaminoimidazole carboxylase</fullName>
    </submittedName>
</protein>
<feature type="non-terminal residue" evidence="1">
    <location>
        <position position="1"/>
    </location>
</feature>
<dbReference type="EMBL" id="WKKZ01000691">
    <property type="protein sequence ID" value="MSE06200.1"/>
    <property type="molecule type" value="Genomic_DNA"/>
</dbReference>
<sequence length="45" mass="5419">YYTFFRYPESMRPQPEGYIIVLAESEMEIKQQIESTGIWDDLSKE</sequence>
<evidence type="ECO:0000313" key="2">
    <source>
        <dbReference type="Proteomes" id="UP000437575"/>
    </source>
</evidence>